<dbReference type="Pfam" id="PF00482">
    <property type="entry name" value="T2SSF"/>
    <property type="match status" value="1"/>
</dbReference>
<keyword evidence="6 7" id="KW-0472">Membrane</keyword>
<dbReference type="InterPro" id="IPR003004">
    <property type="entry name" value="GspF/PilC"/>
</dbReference>
<evidence type="ECO:0000256" key="4">
    <source>
        <dbReference type="ARBA" id="ARBA00022692"/>
    </source>
</evidence>
<dbReference type="KEGG" id="lpav:PLANPX_4881"/>
<evidence type="ECO:0000256" key="3">
    <source>
        <dbReference type="ARBA" id="ARBA00022475"/>
    </source>
</evidence>
<dbReference type="PANTHER" id="PTHR30012:SF0">
    <property type="entry name" value="TYPE II SECRETION SYSTEM PROTEIN F-RELATED"/>
    <property type="match status" value="1"/>
</dbReference>
<keyword evidence="5 7" id="KW-1133">Transmembrane helix</keyword>
<keyword evidence="4 7" id="KW-0812">Transmembrane</keyword>
<dbReference type="AlphaFoldDB" id="A0A5K7XPG9"/>
<protein>
    <recommendedName>
        <fullName evidence="8">Type II secretion system protein GspF domain-containing protein</fullName>
    </recommendedName>
</protein>
<dbReference type="GO" id="GO:0005886">
    <property type="term" value="C:plasma membrane"/>
    <property type="evidence" value="ECO:0007669"/>
    <property type="project" value="UniProtKB-SubCell"/>
</dbReference>
<dbReference type="InterPro" id="IPR042094">
    <property type="entry name" value="T2SS_GspF_sf"/>
</dbReference>
<keyword evidence="10" id="KW-1185">Reference proteome</keyword>
<dbReference type="RefSeq" id="WP_152100680.1">
    <property type="nucleotide sequence ID" value="NZ_AP021861.1"/>
</dbReference>
<evidence type="ECO:0000259" key="8">
    <source>
        <dbReference type="Pfam" id="PF00482"/>
    </source>
</evidence>
<feature type="transmembrane region" description="Helical" evidence="7">
    <location>
        <begin position="328"/>
        <end position="355"/>
    </location>
</feature>
<comment type="similarity">
    <text evidence="2">Belongs to the GSP F family.</text>
</comment>
<proteinExistence type="inferred from homology"/>
<accession>A0A5K7XPG9</accession>
<evidence type="ECO:0000313" key="9">
    <source>
        <dbReference type="EMBL" id="BBO35269.1"/>
    </source>
</evidence>
<feature type="domain" description="Type II secretion system protein GspF" evidence="8">
    <location>
        <begin position="230"/>
        <end position="351"/>
    </location>
</feature>
<dbReference type="EMBL" id="AP021861">
    <property type="protein sequence ID" value="BBO35269.1"/>
    <property type="molecule type" value="Genomic_DNA"/>
</dbReference>
<dbReference type="Gene3D" id="1.20.81.30">
    <property type="entry name" value="Type II secretion system (T2SS), domain F"/>
    <property type="match status" value="2"/>
</dbReference>
<keyword evidence="3" id="KW-1003">Cell membrane</keyword>
<evidence type="ECO:0000256" key="6">
    <source>
        <dbReference type="ARBA" id="ARBA00023136"/>
    </source>
</evidence>
<evidence type="ECO:0000256" key="7">
    <source>
        <dbReference type="SAM" id="Phobius"/>
    </source>
</evidence>
<evidence type="ECO:0000256" key="2">
    <source>
        <dbReference type="ARBA" id="ARBA00005745"/>
    </source>
</evidence>
<evidence type="ECO:0000313" key="10">
    <source>
        <dbReference type="Proteomes" id="UP000326837"/>
    </source>
</evidence>
<name>A0A5K7XPG9_9BACT</name>
<dbReference type="PANTHER" id="PTHR30012">
    <property type="entry name" value="GENERAL SECRETION PATHWAY PROTEIN"/>
    <property type="match status" value="1"/>
</dbReference>
<feature type="transmembrane region" description="Helical" evidence="7">
    <location>
        <begin position="184"/>
        <end position="201"/>
    </location>
</feature>
<gene>
    <name evidence="9" type="ORF">PLANPX_4881</name>
</gene>
<comment type="subcellular location">
    <subcellularLocation>
        <location evidence="1">Cell membrane</location>
        <topology evidence="1">Multi-pass membrane protein</topology>
    </subcellularLocation>
</comment>
<evidence type="ECO:0000256" key="5">
    <source>
        <dbReference type="ARBA" id="ARBA00022989"/>
    </source>
</evidence>
<feature type="transmembrane region" description="Helical" evidence="7">
    <location>
        <begin position="132"/>
        <end position="151"/>
    </location>
</feature>
<dbReference type="InterPro" id="IPR018076">
    <property type="entry name" value="T2SS_GspF_dom"/>
</dbReference>
<dbReference type="Proteomes" id="UP000326837">
    <property type="component" value="Chromosome"/>
</dbReference>
<evidence type="ECO:0000256" key="1">
    <source>
        <dbReference type="ARBA" id="ARBA00004651"/>
    </source>
</evidence>
<sequence>MPRSTLLQTPIRIPGPRAWLRRLWPWRTTATQQLTLLRMIALGAEQQLPLAPLLAAWSEDERGVQRRRVRRIAQLINTGAALPVAVEEVSGALRDADVLAIRFGAQSGTLRASLDDAIHDYRPASPWGKGTFGYLAIVSLLFFVLSLFIYVKLVPSMRYILEEYDLDATRSLQWSMAFARFVEQFWWFFVLLISTALYATFSARPGRMLRQSFVGRLFRPLWTLGTADILQKLSVAAAAGRPVAGSISTLARYHFDPAVRRKLLFVRNEIEQGASPWHSLAAVGILTSADEALLASADRVGNRPWALEQLAAAKKRRTWRRLERAGELILPLMVVLLGLFVLLQGLAIMTPLIYITMRLI</sequence>
<reference evidence="10" key="1">
    <citation type="submission" date="2019-10" db="EMBL/GenBank/DDBJ databases">
        <title>Lacipirellula parvula gen. nov., sp. nov., representing a lineage of planctomycetes widespread in freshwater anoxic habitats, and description of the family Lacipirellulaceae.</title>
        <authorList>
            <person name="Dedysh S.N."/>
            <person name="Kulichevskaya I.S."/>
            <person name="Beletsky A.V."/>
            <person name="Rakitin A.L."/>
            <person name="Mardanov A.V."/>
            <person name="Ivanova A.A."/>
            <person name="Saltykova V.X."/>
            <person name="Rijpstra W.I.C."/>
            <person name="Sinninghe Damste J.S."/>
            <person name="Ravin N.V."/>
        </authorList>
    </citation>
    <scope>NUCLEOTIDE SEQUENCE [LARGE SCALE GENOMIC DNA]</scope>
    <source>
        <strain evidence="10">PX69</strain>
    </source>
</reference>
<organism evidence="9 10">
    <name type="scientific">Lacipirellula parvula</name>
    <dbReference type="NCBI Taxonomy" id="2650471"/>
    <lineage>
        <taxon>Bacteria</taxon>
        <taxon>Pseudomonadati</taxon>
        <taxon>Planctomycetota</taxon>
        <taxon>Planctomycetia</taxon>
        <taxon>Pirellulales</taxon>
        <taxon>Lacipirellulaceae</taxon>
        <taxon>Lacipirellula</taxon>
    </lineage>
</organism>